<comment type="caution">
    <text evidence="4">The sequence shown here is derived from an EMBL/GenBank/DDBJ whole genome shotgun (WGS) entry which is preliminary data.</text>
</comment>
<reference evidence="4 5" key="1">
    <citation type="submission" date="2021-06" db="EMBL/GenBank/DDBJ databases">
        <title>Rhodobacteraceae bacterium strain HSP-20.</title>
        <authorList>
            <person name="Chen W.-M."/>
        </authorList>
    </citation>
    <scope>NUCLEOTIDE SEQUENCE [LARGE SCALE GENOMIC DNA]</scope>
    <source>
        <strain evidence="4 5">HSP-20</strain>
    </source>
</reference>
<evidence type="ECO:0000256" key="2">
    <source>
        <dbReference type="ARBA" id="ARBA00023186"/>
    </source>
</evidence>
<dbReference type="Proteomes" id="UP000731907">
    <property type="component" value="Unassembled WGS sequence"/>
</dbReference>
<organism evidence="4 5">
    <name type="scientific">Paragemmobacter amnigenus</name>
    <dbReference type="NCBI Taxonomy" id="2852097"/>
    <lineage>
        <taxon>Bacteria</taxon>
        <taxon>Pseudomonadati</taxon>
        <taxon>Pseudomonadota</taxon>
        <taxon>Alphaproteobacteria</taxon>
        <taxon>Rhodobacterales</taxon>
        <taxon>Paracoccaceae</taxon>
        <taxon>Paragemmobacter</taxon>
    </lineage>
</organism>
<sequence>MTDLTPIHSPAMQRSRGEAAVRLRLEDGRVRLVDLRQQGSAKAILPRVAGVPEVVFLNTSGGLTGGDRLSYAVALGDGVTATATTQTAERAYRAASGVARVDVALAVGAGGWIDWLPQETILFDAAALERRTTVDLGAGAGCLALEMVVLGRAAMGETVARLAFRDRREIRRAGRLVHLEPLVLETEALLAGQAVLGGARCVASLVMVGAGLTDALVPLRRVLDGDGVAAAASAFDGRLVVRAMAQDGWPLRRQMARALAVLRRGAVLPRVWQFQEDAR</sequence>
<protein>
    <recommendedName>
        <fullName evidence="3">Urease accessory protein UreD</fullName>
    </recommendedName>
</protein>
<name>A0ABS6J0Y8_9RHOB</name>
<evidence type="ECO:0000313" key="4">
    <source>
        <dbReference type="EMBL" id="MBU9696554.1"/>
    </source>
</evidence>
<proteinExistence type="inferred from homology"/>
<evidence type="ECO:0000256" key="1">
    <source>
        <dbReference type="ARBA" id="ARBA00007177"/>
    </source>
</evidence>
<dbReference type="InterPro" id="IPR002669">
    <property type="entry name" value="UreD"/>
</dbReference>
<keyword evidence="2 3" id="KW-0143">Chaperone</keyword>
<comment type="function">
    <text evidence="3">Required for maturation of urease via the functional incorporation of the urease nickel metallocenter.</text>
</comment>
<comment type="similarity">
    <text evidence="1 3">Belongs to the UreD family.</text>
</comment>
<comment type="subunit">
    <text evidence="3">UreD, UreF and UreG form a complex that acts as a GTP-hydrolysis-dependent molecular chaperone, activating the urease apoprotein by helping to assemble the nickel containing metallocenter of UreC. The UreE protein probably delivers the nickel.</text>
</comment>
<comment type="subcellular location">
    <subcellularLocation>
        <location evidence="3">Cytoplasm</location>
    </subcellularLocation>
</comment>
<keyword evidence="3" id="KW-0963">Cytoplasm</keyword>
<dbReference type="RefSeq" id="WP_161760552.1">
    <property type="nucleotide sequence ID" value="NZ_JAAATX020000001.1"/>
</dbReference>
<dbReference type="PANTHER" id="PTHR33643">
    <property type="entry name" value="UREASE ACCESSORY PROTEIN D"/>
    <property type="match status" value="1"/>
</dbReference>
<gene>
    <name evidence="3" type="primary">ureD</name>
    <name evidence="4" type="ORF">GU927_001715</name>
</gene>
<keyword evidence="3" id="KW-0996">Nickel insertion</keyword>
<dbReference type="HAMAP" id="MF_01384">
    <property type="entry name" value="UreD"/>
    <property type="match status" value="1"/>
</dbReference>
<dbReference type="EMBL" id="JAAATX020000001">
    <property type="protein sequence ID" value="MBU9696554.1"/>
    <property type="molecule type" value="Genomic_DNA"/>
</dbReference>
<evidence type="ECO:0000256" key="3">
    <source>
        <dbReference type="HAMAP-Rule" id="MF_01384"/>
    </source>
</evidence>
<dbReference type="PANTHER" id="PTHR33643:SF1">
    <property type="entry name" value="UREASE ACCESSORY PROTEIN D"/>
    <property type="match status" value="1"/>
</dbReference>
<keyword evidence="5" id="KW-1185">Reference proteome</keyword>
<accession>A0ABS6J0Y8</accession>
<dbReference type="Pfam" id="PF01774">
    <property type="entry name" value="UreD"/>
    <property type="match status" value="1"/>
</dbReference>
<evidence type="ECO:0000313" key="5">
    <source>
        <dbReference type="Proteomes" id="UP000731907"/>
    </source>
</evidence>